<gene>
    <name evidence="2" type="ORF">QBC47DRAFT_130928</name>
</gene>
<feature type="compositionally biased region" description="Basic and acidic residues" evidence="1">
    <location>
        <begin position="109"/>
        <end position="128"/>
    </location>
</feature>
<sequence>MIPTTSGPGFTADTKGISGGRHIWQGAARLPATPEASSDLIKIVRYISNLGRDPRTLWQEGGELFGVDFTRRKLDIVWKDIRARGNRQRGVVGLRREPAGADESSEEPEAPRNQRDHSEAVPVSDDGHDQELRVEAARSDPAEVGDDHPLPLQEDALDHIFNSSPPPSRGRSPIQDPEINRSHSPVPELVLGSDPPESPISQPPAAKRLRGNVDAPVPLPLGLPHGVHAECLEPGQRLSGTTILYILQQIVALCPLSFRVVDPLLLKGEPLPSRAVSELIELPKFRAIIAPVHVFDSGAQHWALAVVSPDSVRIFDSFPPASADVELRAKLCGLLTTLNVDENIEFLRQPCPRQINDSDCGVAVIVNAIHIIARVPVPAVDECDYGIWRRVFIALITRGSLQLDCPGVPILTADVLPPRLCTLPPQFTIAEYRAWQQEQAKTVESQFEELLVPRRRIAESLENVIEVLDALLASTSESGRRFPGISFTELDLQINICTTGLMADADNYGVASPEFEKRSTRLHRLRGLEARRQDALDRIMELYEKIEGGLHDLGRE</sequence>
<dbReference type="Gene3D" id="3.40.395.10">
    <property type="entry name" value="Adenoviral Proteinase, Chain A"/>
    <property type="match status" value="1"/>
</dbReference>
<protein>
    <recommendedName>
        <fullName evidence="4">Ubiquitin-like protease family profile domain-containing protein</fullName>
    </recommendedName>
</protein>
<keyword evidence="3" id="KW-1185">Reference proteome</keyword>
<feature type="region of interest" description="Disordered" evidence="1">
    <location>
        <begin position="90"/>
        <end position="128"/>
    </location>
</feature>
<proteinExistence type="predicted"/>
<name>A0AAJ0B0Y8_9PEZI</name>
<dbReference type="InterPro" id="IPR038765">
    <property type="entry name" value="Papain-like_cys_pep_sf"/>
</dbReference>
<accession>A0AAJ0B0Y8</accession>
<reference evidence="2" key="1">
    <citation type="submission" date="2023-06" db="EMBL/GenBank/DDBJ databases">
        <title>Genome-scale phylogeny and comparative genomics of the fungal order Sordariales.</title>
        <authorList>
            <consortium name="Lawrence Berkeley National Laboratory"/>
            <person name="Hensen N."/>
            <person name="Bonometti L."/>
            <person name="Westerberg I."/>
            <person name="Brannstrom I.O."/>
            <person name="Guillou S."/>
            <person name="Cros-Aarteil S."/>
            <person name="Calhoun S."/>
            <person name="Haridas S."/>
            <person name="Kuo A."/>
            <person name="Mondo S."/>
            <person name="Pangilinan J."/>
            <person name="Riley R."/>
            <person name="Labutti K."/>
            <person name="Andreopoulos B."/>
            <person name="Lipzen A."/>
            <person name="Chen C."/>
            <person name="Yanf M."/>
            <person name="Daum C."/>
            <person name="Ng V."/>
            <person name="Clum A."/>
            <person name="Steindorff A."/>
            <person name="Ohm R."/>
            <person name="Martin F."/>
            <person name="Silar P."/>
            <person name="Natvig D."/>
            <person name="Lalanne C."/>
            <person name="Gautier V."/>
            <person name="Ament-Velasquez S.L."/>
            <person name="Kruys A."/>
            <person name="Hutchinson M.I."/>
            <person name="Powell A.J."/>
            <person name="Barry K."/>
            <person name="Miller A.N."/>
            <person name="Grigoriev I.V."/>
            <person name="Debuchy R."/>
            <person name="Gladieux P."/>
            <person name="Thoren M.H."/>
            <person name="Johannesson H."/>
        </authorList>
    </citation>
    <scope>NUCLEOTIDE SEQUENCE</scope>
    <source>
        <strain evidence="2">PSN4</strain>
    </source>
</reference>
<evidence type="ECO:0000313" key="3">
    <source>
        <dbReference type="Proteomes" id="UP001239445"/>
    </source>
</evidence>
<organism evidence="2 3">
    <name type="scientific">Echria macrotheca</name>
    <dbReference type="NCBI Taxonomy" id="438768"/>
    <lineage>
        <taxon>Eukaryota</taxon>
        <taxon>Fungi</taxon>
        <taxon>Dikarya</taxon>
        <taxon>Ascomycota</taxon>
        <taxon>Pezizomycotina</taxon>
        <taxon>Sordariomycetes</taxon>
        <taxon>Sordariomycetidae</taxon>
        <taxon>Sordariales</taxon>
        <taxon>Schizotheciaceae</taxon>
        <taxon>Echria</taxon>
    </lineage>
</organism>
<evidence type="ECO:0000256" key="1">
    <source>
        <dbReference type="SAM" id="MobiDB-lite"/>
    </source>
</evidence>
<dbReference type="SUPFAM" id="SSF54001">
    <property type="entry name" value="Cysteine proteinases"/>
    <property type="match status" value="1"/>
</dbReference>
<dbReference type="AlphaFoldDB" id="A0AAJ0B0Y8"/>
<feature type="region of interest" description="Disordered" evidence="1">
    <location>
        <begin position="158"/>
        <end position="213"/>
    </location>
</feature>
<comment type="caution">
    <text evidence="2">The sequence shown here is derived from an EMBL/GenBank/DDBJ whole genome shotgun (WGS) entry which is preliminary data.</text>
</comment>
<evidence type="ECO:0008006" key="4">
    <source>
        <dbReference type="Google" id="ProtNLM"/>
    </source>
</evidence>
<dbReference type="EMBL" id="MU839853">
    <property type="protein sequence ID" value="KAK1749678.1"/>
    <property type="molecule type" value="Genomic_DNA"/>
</dbReference>
<evidence type="ECO:0000313" key="2">
    <source>
        <dbReference type="EMBL" id="KAK1749678.1"/>
    </source>
</evidence>
<dbReference type="Proteomes" id="UP001239445">
    <property type="component" value="Unassembled WGS sequence"/>
</dbReference>